<dbReference type="AntiFam" id="ANF00015">
    <property type="entry name" value="tRNA translation"/>
</dbReference>
<dbReference type="EMBL" id="UINC01091483">
    <property type="protein sequence ID" value="SVC44285.1"/>
    <property type="molecule type" value="Genomic_DNA"/>
</dbReference>
<sequence>MSIKAKKLDNLQFFGLHSNMYLAEVLELVDKLDSGSSGRMPVRVRVPFSASKATS</sequence>
<gene>
    <name evidence="1" type="ORF">METZ01_LOCUS297139</name>
</gene>
<dbReference type="AlphaFoldDB" id="A0A382M8G0"/>
<proteinExistence type="predicted"/>
<evidence type="ECO:0000313" key="1">
    <source>
        <dbReference type="EMBL" id="SVC44285.1"/>
    </source>
</evidence>
<name>A0A382M8G0_9ZZZZ</name>
<accession>A0A382M8G0</accession>
<reference evidence="1" key="1">
    <citation type="submission" date="2018-05" db="EMBL/GenBank/DDBJ databases">
        <authorList>
            <person name="Lanie J.A."/>
            <person name="Ng W.-L."/>
            <person name="Kazmierczak K.M."/>
            <person name="Andrzejewski T.M."/>
            <person name="Davidsen T.M."/>
            <person name="Wayne K.J."/>
            <person name="Tettelin H."/>
            <person name="Glass J.I."/>
            <person name="Rusch D."/>
            <person name="Podicherti R."/>
            <person name="Tsui H.-C.T."/>
            <person name="Winkler M.E."/>
        </authorList>
    </citation>
    <scope>NUCLEOTIDE SEQUENCE</scope>
</reference>
<organism evidence="1">
    <name type="scientific">marine metagenome</name>
    <dbReference type="NCBI Taxonomy" id="408172"/>
    <lineage>
        <taxon>unclassified sequences</taxon>
        <taxon>metagenomes</taxon>
        <taxon>ecological metagenomes</taxon>
    </lineage>
</organism>
<protein>
    <submittedName>
        <fullName evidence="1">Uncharacterized protein</fullName>
    </submittedName>
</protein>